<dbReference type="AlphaFoldDB" id="A0A643FKU2"/>
<dbReference type="EMBL" id="CP062804">
    <property type="protein sequence ID" value="QOT79313.1"/>
    <property type="molecule type" value="Genomic_DNA"/>
</dbReference>
<dbReference type="SUPFAM" id="SSF46785">
    <property type="entry name" value="Winged helix' DNA-binding domain"/>
    <property type="match status" value="1"/>
</dbReference>
<evidence type="ECO:0000259" key="5">
    <source>
        <dbReference type="PROSITE" id="PS50949"/>
    </source>
</evidence>
<evidence type="ECO:0000256" key="1">
    <source>
        <dbReference type="ARBA" id="ARBA00023015"/>
    </source>
</evidence>
<dbReference type="PROSITE" id="PS50949">
    <property type="entry name" value="HTH_GNTR"/>
    <property type="match status" value="1"/>
</dbReference>
<evidence type="ECO:0000256" key="3">
    <source>
        <dbReference type="ARBA" id="ARBA00023163"/>
    </source>
</evidence>
<dbReference type="GeneID" id="98405539"/>
<reference evidence="6 7" key="1">
    <citation type="submission" date="2020-10" db="EMBL/GenBank/DDBJ databases">
        <title>Complete genome sequence of Cupriavidus basilensis CCUG 49340T.</title>
        <authorList>
            <person name="Salva-Serra F."/>
            <person name="Donoso R.A."/>
            <person name="Cho K.H."/>
            <person name="Yoo J.A."/>
            <person name="Lee K."/>
            <person name="Yoon S.-H."/>
            <person name="Perez-Pantoja D."/>
            <person name="Moore E.R.B."/>
        </authorList>
    </citation>
    <scope>NUCLEOTIDE SEQUENCE [LARGE SCALE GENOMIC DNA]</scope>
    <source>
        <strain evidence="7">CCUG 49340</strain>
    </source>
</reference>
<organism evidence="6 7">
    <name type="scientific">Cupriavidus basilensis</name>
    <dbReference type="NCBI Taxonomy" id="68895"/>
    <lineage>
        <taxon>Bacteria</taxon>
        <taxon>Pseudomonadati</taxon>
        <taxon>Pseudomonadota</taxon>
        <taxon>Betaproteobacteria</taxon>
        <taxon>Burkholderiales</taxon>
        <taxon>Burkholderiaceae</taxon>
        <taxon>Cupriavidus</taxon>
    </lineage>
</organism>
<dbReference type="SMART" id="SM00345">
    <property type="entry name" value="HTH_GNTR"/>
    <property type="match status" value="1"/>
</dbReference>
<dbReference type="SMART" id="SM00895">
    <property type="entry name" value="FCD"/>
    <property type="match status" value="1"/>
</dbReference>
<dbReference type="Proteomes" id="UP000397656">
    <property type="component" value="Chromosome 2"/>
</dbReference>
<dbReference type="GO" id="GO:0003700">
    <property type="term" value="F:DNA-binding transcription factor activity"/>
    <property type="evidence" value="ECO:0007669"/>
    <property type="project" value="InterPro"/>
</dbReference>
<feature type="domain" description="HTH gntR-type" evidence="5">
    <location>
        <begin position="2"/>
        <end position="69"/>
    </location>
</feature>
<dbReference type="SUPFAM" id="SSF48008">
    <property type="entry name" value="GntR ligand-binding domain-like"/>
    <property type="match status" value="1"/>
</dbReference>
<gene>
    <name evidence="6" type="ORF">F7R26_031745</name>
</gene>
<name>A0A643FKU2_9BURK</name>
<feature type="compositionally biased region" description="Basic and acidic residues" evidence="4">
    <location>
        <begin position="224"/>
        <end position="237"/>
    </location>
</feature>
<dbReference type="RefSeq" id="WP_150991727.1">
    <property type="nucleotide sequence ID" value="NZ_CP062804.1"/>
</dbReference>
<dbReference type="Pfam" id="PF00392">
    <property type="entry name" value="GntR"/>
    <property type="match status" value="1"/>
</dbReference>
<dbReference type="InterPro" id="IPR011711">
    <property type="entry name" value="GntR_C"/>
</dbReference>
<dbReference type="InterPro" id="IPR036388">
    <property type="entry name" value="WH-like_DNA-bd_sf"/>
</dbReference>
<dbReference type="PANTHER" id="PTHR43537:SF24">
    <property type="entry name" value="GLUCONATE OPERON TRANSCRIPTIONAL REPRESSOR"/>
    <property type="match status" value="1"/>
</dbReference>
<accession>A0A643FKU2</accession>
<dbReference type="GO" id="GO:0003677">
    <property type="term" value="F:DNA binding"/>
    <property type="evidence" value="ECO:0007669"/>
    <property type="project" value="UniProtKB-KW"/>
</dbReference>
<proteinExistence type="predicted"/>
<dbReference type="InterPro" id="IPR000524">
    <property type="entry name" value="Tscrpt_reg_HTH_GntR"/>
</dbReference>
<dbReference type="InterPro" id="IPR008920">
    <property type="entry name" value="TF_FadR/GntR_C"/>
</dbReference>
<protein>
    <submittedName>
        <fullName evidence="6">GntR family transcriptional regulator</fullName>
    </submittedName>
</protein>
<evidence type="ECO:0000313" key="7">
    <source>
        <dbReference type="Proteomes" id="UP000397656"/>
    </source>
</evidence>
<dbReference type="InterPro" id="IPR036390">
    <property type="entry name" value="WH_DNA-bd_sf"/>
</dbReference>
<keyword evidence="1" id="KW-0805">Transcription regulation</keyword>
<dbReference type="CDD" id="cd07377">
    <property type="entry name" value="WHTH_GntR"/>
    <property type="match status" value="1"/>
</dbReference>
<feature type="region of interest" description="Disordered" evidence="4">
    <location>
        <begin position="217"/>
        <end position="237"/>
    </location>
</feature>
<sequence>MKKGSEQTYEQLKKRIVAGHYTAGTQLKEEHIAEEMGVSRTPVRAALKRLIDDGLAVAQTGRGVFVAGWTRWDIEEMFSLRALLEPYAARLAAERADAQTITALKACNARMAAVIEAGAKGDDAIAEIQAANSAFHRLLLEASGSNRLKSMLETMIDMPVIVRSFFLYELDDLRRSLHHHQDIVLAMELHNGELAAQLMSVHLHISNQRFMSRRLDSAPAGLPHDADAGDEAADKTN</sequence>
<keyword evidence="3" id="KW-0804">Transcription</keyword>
<evidence type="ECO:0000256" key="4">
    <source>
        <dbReference type="SAM" id="MobiDB-lite"/>
    </source>
</evidence>
<evidence type="ECO:0000256" key="2">
    <source>
        <dbReference type="ARBA" id="ARBA00023125"/>
    </source>
</evidence>
<dbReference type="Gene3D" id="1.10.10.10">
    <property type="entry name" value="Winged helix-like DNA-binding domain superfamily/Winged helix DNA-binding domain"/>
    <property type="match status" value="1"/>
</dbReference>
<dbReference type="Pfam" id="PF07729">
    <property type="entry name" value="FCD"/>
    <property type="match status" value="1"/>
</dbReference>
<keyword evidence="2" id="KW-0238">DNA-binding</keyword>
<evidence type="ECO:0000313" key="6">
    <source>
        <dbReference type="EMBL" id="QOT79313.1"/>
    </source>
</evidence>
<dbReference type="Gene3D" id="1.20.120.530">
    <property type="entry name" value="GntR ligand-binding domain-like"/>
    <property type="match status" value="1"/>
</dbReference>
<dbReference type="PANTHER" id="PTHR43537">
    <property type="entry name" value="TRANSCRIPTIONAL REGULATOR, GNTR FAMILY"/>
    <property type="match status" value="1"/>
</dbReference>